<comment type="caution">
    <text evidence="3">The sequence shown here is derived from an EMBL/GenBank/DDBJ whole genome shotgun (WGS) entry which is preliminary data.</text>
</comment>
<dbReference type="Gene3D" id="3.90.550.10">
    <property type="entry name" value="Spore Coat Polysaccharide Biosynthesis Protein SpsA, Chain A"/>
    <property type="match status" value="1"/>
</dbReference>
<evidence type="ECO:0000256" key="1">
    <source>
        <dbReference type="SAM" id="MobiDB-lite"/>
    </source>
</evidence>
<reference evidence="3 4" key="1">
    <citation type="submission" date="2023-07" db="EMBL/GenBank/DDBJ databases">
        <title>Genomic Encyclopedia of Type Strains, Phase IV (KMG-IV): sequencing the most valuable type-strain genomes for metagenomic binning, comparative biology and taxonomic classification.</title>
        <authorList>
            <person name="Goeker M."/>
        </authorList>
    </citation>
    <scope>NUCLEOTIDE SEQUENCE [LARGE SCALE GENOMIC DNA]</scope>
    <source>
        <strain evidence="3 4">DSM 19562</strain>
    </source>
</reference>
<dbReference type="EMBL" id="JAUSVV010000012">
    <property type="protein sequence ID" value="MDQ0444449.1"/>
    <property type="molecule type" value="Genomic_DNA"/>
</dbReference>
<dbReference type="Proteomes" id="UP001236369">
    <property type="component" value="Unassembled WGS sequence"/>
</dbReference>
<dbReference type="Pfam" id="PF00535">
    <property type="entry name" value="Glycos_transf_2"/>
    <property type="match status" value="1"/>
</dbReference>
<dbReference type="PANTHER" id="PTHR43685:SF2">
    <property type="entry name" value="GLYCOSYLTRANSFERASE 2-LIKE DOMAIN-CONTAINING PROTEIN"/>
    <property type="match status" value="1"/>
</dbReference>
<protein>
    <recommendedName>
        <fullName evidence="2">Glycosyltransferase 2-like domain-containing protein</fullName>
    </recommendedName>
</protein>
<dbReference type="InterPro" id="IPR001173">
    <property type="entry name" value="Glyco_trans_2-like"/>
</dbReference>
<name>A0ABU0HSH6_9HYPH</name>
<feature type="region of interest" description="Disordered" evidence="1">
    <location>
        <begin position="268"/>
        <end position="306"/>
    </location>
</feature>
<dbReference type="SUPFAM" id="SSF53448">
    <property type="entry name" value="Nucleotide-diphospho-sugar transferases"/>
    <property type="match status" value="1"/>
</dbReference>
<evidence type="ECO:0000313" key="4">
    <source>
        <dbReference type="Proteomes" id="UP001236369"/>
    </source>
</evidence>
<dbReference type="InterPro" id="IPR050834">
    <property type="entry name" value="Glycosyltransf_2"/>
</dbReference>
<feature type="compositionally biased region" description="Basic residues" evidence="1">
    <location>
        <begin position="295"/>
        <end position="306"/>
    </location>
</feature>
<dbReference type="RefSeq" id="WP_238250450.1">
    <property type="nucleotide sequence ID" value="NZ_BPQX01000042.1"/>
</dbReference>
<gene>
    <name evidence="3" type="ORF">QO016_003960</name>
</gene>
<organism evidence="3 4">
    <name type="scientific">Methylobacterium persicinum</name>
    <dbReference type="NCBI Taxonomy" id="374426"/>
    <lineage>
        <taxon>Bacteria</taxon>
        <taxon>Pseudomonadati</taxon>
        <taxon>Pseudomonadota</taxon>
        <taxon>Alphaproteobacteria</taxon>
        <taxon>Hyphomicrobiales</taxon>
        <taxon>Methylobacteriaceae</taxon>
        <taxon>Methylobacterium</taxon>
    </lineage>
</organism>
<dbReference type="InterPro" id="IPR029044">
    <property type="entry name" value="Nucleotide-diphossugar_trans"/>
</dbReference>
<evidence type="ECO:0000259" key="2">
    <source>
        <dbReference type="Pfam" id="PF00535"/>
    </source>
</evidence>
<keyword evidence="4" id="KW-1185">Reference proteome</keyword>
<accession>A0ABU0HSH6</accession>
<feature type="domain" description="Glycosyltransferase 2-like" evidence="2">
    <location>
        <begin position="11"/>
        <end position="130"/>
    </location>
</feature>
<dbReference type="CDD" id="cd00761">
    <property type="entry name" value="Glyco_tranf_GTA_type"/>
    <property type="match status" value="1"/>
</dbReference>
<dbReference type="PANTHER" id="PTHR43685">
    <property type="entry name" value="GLYCOSYLTRANSFERASE"/>
    <property type="match status" value="1"/>
</dbReference>
<sequence length="306" mass="33193">MTETAPSRLDVVMPVRNAAATVTESILSALASPCCHRVLVIDDASEDATVETVEALTSQAGGRVVLTRLTENGGPGYARNIGIALSQTDLVAFLDADDVYESQALEVGVASLDTFKDFALVRLALKPVGLNPLIMNHPGFHDAWTRVTFTVPGNVVVRRSVLIDAGGFPEDELFRRHGGEDVALLQAIRRTCHIGTTFTEPGVRYRIRPDCAALRLVQSHLTGVRPPGVADDLPKAEAITRRIMQRLRLLNPLVCPHPTVVSVHANWAPVEPSPSPEREPTIEPAPIAQRSNRLTSRKRSTKSFAP</sequence>
<proteinExistence type="predicted"/>
<evidence type="ECO:0000313" key="3">
    <source>
        <dbReference type="EMBL" id="MDQ0444449.1"/>
    </source>
</evidence>